<gene>
    <name evidence="3" type="primary">ubiE</name>
    <name evidence="3" type="ORF">NCAV_0465</name>
</gene>
<keyword evidence="2 3" id="KW-0808">Transferase</keyword>
<dbReference type="GeneID" id="41594558"/>
<evidence type="ECO:0000256" key="2">
    <source>
        <dbReference type="ARBA" id="ARBA00022679"/>
    </source>
</evidence>
<evidence type="ECO:0000313" key="4">
    <source>
        <dbReference type="Proteomes" id="UP000236248"/>
    </source>
</evidence>
<dbReference type="Proteomes" id="UP000236248">
    <property type="component" value="Chromosome NCAV"/>
</dbReference>
<evidence type="ECO:0000313" key="3">
    <source>
        <dbReference type="EMBL" id="SPC33659.1"/>
    </source>
</evidence>
<dbReference type="GO" id="GO:0032259">
    <property type="term" value="P:methylation"/>
    <property type="evidence" value="ECO:0007669"/>
    <property type="project" value="UniProtKB-KW"/>
</dbReference>
<dbReference type="GO" id="GO:0008168">
    <property type="term" value="F:methyltransferase activity"/>
    <property type="evidence" value="ECO:0007669"/>
    <property type="project" value="UniProtKB-KW"/>
</dbReference>
<dbReference type="PANTHER" id="PTHR44942:SF4">
    <property type="entry name" value="METHYLTRANSFERASE TYPE 11 DOMAIN-CONTAINING PROTEIN"/>
    <property type="match status" value="1"/>
</dbReference>
<dbReference type="InterPro" id="IPR051052">
    <property type="entry name" value="Diverse_substrate_MTase"/>
</dbReference>
<name>A0A2K5APX6_9ARCH</name>
<keyword evidence="1 3" id="KW-0489">Methyltransferase</keyword>
<dbReference type="AlphaFoldDB" id="A0A2K5APX6"/>
<dbReference type="EMBL" id="LT981265">
    <property type="protein sequence ID" value="SPC33659.1"/>
    <property type="molecule type" value="Genomic_DNA"/>
</dbReference>
<dbReference type="Pfam" id="PF01209">
    <property type="entry name" value="Ubie_methyltran"/>
    <property type="match status" value="1"/>
</dbReference>
<dbReference type="RefSeq" id="WP_103287525.1">
    <property type="nucleotide sequence ID" value="NZ_LT981265.1"/>
</dbReference>
<organism evidence="3 4">
    <name type="scientific">Candidatus Nitrosocaldus cavascurensis</name>
    <dbReference type="NCBI Taxonomy" id="2058097"/>
    <lineage>
        <taxon>Archaea</taxon>
        <taxon>Nitrososphaerota</taxon>
        <taxon>Nitrososphaeria</taxon>
        <taxon>Candidatus Nitrosocaldales</taxon>
        <taxon>Candidatus Nitrosocaldaceae</taxon>
        <taxon>Candidatus Nitrosocaldus</taxon>
    </lineage>
</organism>
<reference evidence="4" key="1">
    <citation type="submission" date="2018-01" db="EMBL/GenBank/DDBJ databases">
        <authorList>
            <person name="Kerou L M."/>
        </authorList>
    </citation>
    <scope>NUCLEOTIDE SEQUENCE [LARGE SCALE GENOMIC DNA]</scope>
    <source>
        <strain evidence="4">SCU2</strain>
    </source>
</reference>
<dbReference type="KEGG" id="ncv:NCAV_0465"/>
<dbReference type="InterPro" id="IPR029063">
    <property type="entry name" value="SAM-dependent_MTases_sf"/>
</dbReference>
<keyword evidence="4" id="KW-1185">Reference proteome</keyword>
<dbReference type="Gene3D" id="3.40.50.150">
    <property type="entry name" value="Vaccinia Virus protein VP39"/>
    <property type="match status" value="1"/>
</dbReference>
<dbReference type="SUPFAM" id="SSF53335">
    <property type="entry name" value="S-adenosyl-L-methionine-dependent methyltransferases"/>
    <property type="match status" value="1"/>
</dbReference>
<evidence type="ECO:0000256" key="1">
    <source>
        <dbReference type="ARBA" id="ARBA00022603"/>
    </source>
</evidence>
<dbReference type="CDD" id="cd02440">
    <property type="entry name" value="AdoMet_MTases"/>
    <property type="match status" value="1"/>
</dbReference>
<sequence>MHTGHEIAIRFFKHTSSMYDRVVRLTTFGQDAVWKRVMLRFVPEGDYTALDLACGTGILTLALRGKVSRVYGLDLMYNSLVIADSKARNLNYYDIVLLNAAAEFIPLRDGTVDIITASYLAKYCDIEKVVMECKRLLRSGGIVVMHDFTYPRGTMRYLWHAYFMLLRLLGRFMYEWRSVFNELDKVIVERRCWVTELIDALNKHGFKDVGCINLTFNTAAVVYARKG</sequence>
<dbReference type="EC" id="2.1.1.-" evidence="3"/>
<proteinExistence type="predicted"/>
<dbReference type="PANTHER" id="PTHR44942">
    <property type="entry name" value="METHYLTRANSF_11 DOMAIN-CONTAINING PROTEIN"/>
    <property type="match status" value="1"/>
</dbReference>
<protein>
    <submittedName>
        <fullName evidence="3">Putative menaquinone biosynthesis methyltransferase UbiE</fullName>
        <ecNumber evidence="3">2.1.1.-</ecNumber>
    </submittedName>
</protein>
<accession>A0A2K5APX6</accession>